<evidence type="ECO:0000256" key="8">
    <source>
        <dbReference type="ARBA" id="ARBA00034478"/>
    </source>
</evidence>
<proteinExistence type="inferred from homology"/>
<evidence type="ECO:0000256" key="9">
    <source>
        <dbReference type="PROSITE-ProRule" id="PRU00333"/>
    </source>
</evidence>
<evidence type="ECO:0000256" key="10">
    <source>
        <dbReference type="SAM" id="MobiDB-lite"/>
    </source>
</evidence>
<reference evidence="12" key="1">
    <citation type="submission" date="2021-02" db="EMBL/GenBank/DDBJ databases">
        <authorList>
            <person name="Nowell W R."/>
        </authorList>
    </citation>
    <scope>NUCLEOTIDE SEQUENCE</scope>
</reference>
<accession>A0A818W5Y1</accession>
<dbReference type="GO" id="GO:0032259">
    <property type="term" value="P:methylation"/>
    <property type="evidence" value="ECO:0007669"/>
    <property type="project" value="UniProtKB-KW"/>
</dbReference>
<dbReference type="NCBIfam" id="NF007020">
    <property type="entry name" value="PRK09485.1"/>
    <property type="match status" value="1"/>
</dbReference>
<feature type="domain" description="Hcy-binding" evidence="11">
    <location>
        <begin position="1"/>
        <end position="294"/>
    </location>
</feature>
<gene>
    <name evidence="12" type="ORF">OTI717_LOCUS13832</name>
</gene>
<keyword evidence="3 9" id="KW-0808">Transferase</keyword>
<protein>
    <recommendedName>
        <fullName evidence="11">Hcy-binding domain-containing protein</fullName>
    </recommendedName>
</protein>
<comment type="cofactor">
    <cofactor evidence="9">
        <name>Zn(2+)</name>
        <dbReference type="ChEBI" id="CHEBI:29105"/>
    </cofactor>
</comment>
<dbReference type="InterPro" id="IPR037104">
    <property type="entry name" value="Annexin_sf"/>
</dbReference>
<evidence type="ECO:0000256" key="1">
    <source>
        <dbReference type="ARBA" id="ARBA00007831"/>
    </source>
</evidence>
<dbReference type="InterPro" id="IPR051486">
    <property type="entry name" value="Hcy_S-methyltransferase"/>
</dbReference>
<dbReference type="InterPro" id="IPR018502">
    <property type="entry name" value="Annexin_repeat"/>
</dbReference>
<dbReference type="GO" id="GO:0005509">
    <property type="term" value="F:calcium ion binding"/>
    <property type="evidence" value="ECO:0007669"/>
    <property type="project" value="InterPro"/>
</dbReference>
<dbReference type="PROSITE" id="PS50970">
    <property type="entry name" value="HCY"/>
    <property type="match status" value="1"/>
</dbReference>
<feature type="binding site" evidence="9">
    <location>
        <position position="217"/>
    </location>
    <ligand>
        <name>Zn(2+)</name>
        <dbReference type="ChEBI" id="CHEBI:29105"/>
    </ligand>
</feature>
<dbReference type="Pfam" id="PF02574">
    <property type="entry name" value="S-methyl_trans"/>
    <property type="match status" value="1"/>
</dbReference>
<dbReference type="SUPFAM" id="SSF82282">
    <property type="entry name" value="Homocysteine S-methyltransferase"/>
    <property type="match status" value="1"/>
</dbReference>
<feature type="compositionally biased region" description="Low complexity" evidence="10">
    <location>
        <begin position="629"/>
        <end position="646"/>
    </location>
</feature>
<dbReference type="GO" id="GO:0005544">
    <property type="term" value="F:calcium-dependent phospholipid binding"/>
    <property type="evidence" value="ECO:0007669"/>
    <property type="project" value="InterPro"/>
</dbReference>
<evidence type="ECO:0000256" key="3">
    <source>
        <dbReference type="ARBA" id="ARBA00022679"/>
    </source>
</evidence>
<keyword evidence="5" id="KW-0677">Repeat</keyword>
<dbReference type="AlphaFoldDB" id="A0A818W5Y1"/>
<dbReference type="GO" id="GO:0009086">
    <property type="term" value="P:methionine biosynthetic process"/>
    <property type="evidence" value="ECO:0007669"/>
    <property type="project" value="TreeGrafter"/>
</dbReference>
<keyword evidence="7" id="KW-0041">Annexin</keyword>
<evidence type="ECO:0000256" key="6">
    <source>
        <dbReference type="ARBA" id="ARBA00022833"/>
    </source>
</evidence>
<organism evidence="12 13">
    <name type="scientific">Rotaria sordida</name>
    <dbReference type="NCBI Taxonomy" id="392033"/>
    <lineage>
        <taxon>Eukaryota</taxon>
        <taxon>Metazoa</taxon>
        <taxon>Spiralia</taxon>
        <taxon>Gnathifera</taxon>
        <taxon>Rotifera</taxon>
        <taxon>Eurotatoria</taxon>
        <taxon>Bdelloidea</taxon>
        <taxon>Philodinida</taxon>
        <taxon>Philodinidae</taxon>
        <taxon>Rotaria</taxon>
    </lineage>
</organism>
<evidence type="ECO:0000256" key="5">
    <source>
        <dbReference type="ARBA" id="ARBA00022737"/>
    </source>
</evidence>
<keyword evidence="2 9" id="KW-0489">Methyltransferase</keyword>
<evidence type="ECO:0000256" key="7">
    <source>
        <dbReference type="ARBA" id="ARBA00023216"/>
    </source>
</evidence>
<dbReference type="GO" id="GO:0033528">
    <property type="term" value="P:S-methylmethionine cycle"/>
    <property type="evidence" value="ECO:0007669"/>
    <property type="project" value="TreeGrafter"/>
</dbReference>
<dbReference type="PANTHER" id="PTHR46015:SF1">
    <property type="entry name" value="HOMOCYSTEINE S-METHYLTRANSFERASE-LIKE ISOFORM 1"/>
    <property type="match status" value="1"/>
</dbReference>
<keyword evidence="4 9" id="KW-0479">Metal-binding</keyword>
<feature type="region of interest" description="Disordered" evidence="10">
    <location>
        <begin position="628"/>
        <end position="650"/>
    </location>
</feature>
<comment type="caution">
    <text evidence="12">The sequence shown here is derived from an EMBL/GenBank/DDBJ whole genome shotgun (WGS) entry which is preliminary data.</text>
</comment>
<dbReference type="GO" id="GO:0008898">
    <property type="term" value="F:S-adenosylmethionine-homocysteine S-methyltransferase activity"/>
    <property type="evidence" value="ECO:0007669"/>
    <property type="project" value="TreeGrafter"/>
</dbReference>
<name>A0A818W5Y1_9BILA</name>
<dbReference type="Pfam" id="PF00191">
    <property type="entry name" value="Annexin"/>
    <property type="match status" value="1"/>
</dbReference>
<dbReference type="EMBL" id="CAJOAX010001502">
    <property type="protein sequence ID" value="CAF3721117.1"/>
    <property type="molecule type" value="Genomic_DNA"/>
</dbReference>
<dbReference type="PROSITE" id="PS51897">
    <property type="entry name" value="ANNEXIN_2"/>
    <property type="match status" value="1"/>
</dbReference>
<comment type="pathway">
    <text evidence="8">Amino-acid biosynthesis; L-methionine biosynthesis via de novo pathway.</text>
</comment>
<dbReference type="SUPFAM" id="SSF47874">
    <property type="entry name" value="Annexin"/>
    <property type="match status" value="1"/>
</dbReference>
<evidence type="ECO:0000313" key="12">
    <source>
        <dbReference type="EMBL" id="CAF3721117.1"/>
    </source>
</evidence>
<dbReference type="InterPro" id="IPR036589">
    <property type="entry name" value="HCY_dom_sf"/>
</dbReference>
<dbReference type="InterPro" id="IPR003726">
    <property type="entry name" value="HCY_dom"/>
</dbReference>
<dbReference type="Gene3D" id="3.20.20.330">
    <property type="entry name" value="Homocysteine-binding-like domain"/>
    <property type="match status" value="1"/>
</dbReference>
<dbReference type="Gene3D" id="1.10.220.10">
    <property type="entry name" value="Annexin"/>
    <property type="match status" value="2"/>
</dbReference>
<evidence type="ECO:0000259" key="11">
    <source>
        <dbReference type="PROSITE" id="PS50970"/>
    </source>
</evidence>
<feature type="binding site" evidence="9">
    <location>
        <position position="279"/>
    </location>
    <ligand>
        <name>Zn(2+)</name>
        <dbReference type="ChEBI" id="CHEBI:29105"/>
    </ligand>
</feature>
<dbReference type="PANTHER" id="PTHR46015">
    <property type="entry name" value="ZGC:172121"/>
    <property type="match status" value="1"/>
</dbReference>
<keyword evidence="6 9" id="KW-0862">Zinc</keyword>
<dbReference type="Proteomes" id="UP000663823">
    <property type="component" value="Unassembled WGS sequence"/>
</dbReference>
<feature type="binding site" evidence="9">
    <location>
        <position position="280"/>
    </location>
    <ligand>
        <name>Zn(2+)</name>
        <dbReference type="ChEBI" id="CHEBI:29105"/>
    </ligand>
</feature>
<evidence type="ECO:0000256" key="4">
    <source>
        <dbReference type="ARBA" id="ARBA00022723"/>
    </source>
</evidence>
<evidence type="ECO:0000256" key="2">
    <source>
        <dbReference type="ARBA" id="ARBA00022603"/>
    </source>
</evidence>
<comment type="similarity">
    <text evidence="1">Belongs to the annexin family.</text>
</comment>
<sequence>MNFTRNDNKIILIDGGLGTTLHEYGLAVFDDPLWSGKALVKEQELLAKVHRELEFSFVQAKCDVILTATYQVTVDNLMNYHHLSNEQAEEIIYNSVKIARNVIDEEKAKCYVAASIGPYGAALSDGSEFNGWYTDSMTIEQFKDWHRPRLAVLARAQPDLIAFETIPSKKEAEALVELLKEFPNGTKTTAHGEPIEEAAASVCLKSPDQIIAVGVNCVHPETVVPLIKQMNKMDRDFIAYPNAGVTWDPKTMTFKNEGRLIAPFIRSYIDAGIKYIGGCCNRQSTIPSFGHAAEFDYKRDTKYLCKKLKHCIAAHTLDLDFILHFLSSYTCEQRIILVRDLEFEYEYKLIDMVLERPESPMRSCTLAMLVEPIELYVRDFRDLLTLKQLKQTNYDIARKLVEILLPLDNEDIQKFKETYENLFESPVQNDIDIVEGIENLIANLLKQLLQGKRYEECGHSTTVAKNIAKKLYEAGEGTPGIDYDTFIKIFTRDTFAQLSAIFDAYEDKYGRPIQDAIEREFHGKIETECFQDIVEYVRSPSIYHAKILRQALDKTPIDYLTLIRTIIGHQDKDLHEICLEYSKVYDETLDQTIKNRIDIMEIKRLFVLIITDGHDITTSEFDQVRFDQSHSTGSTSPGTVSTTTSTANANGMKRNRSQEAFDKFVNVFKTMRPH</sequence>
<evidence type="ECO:0000313" key="13">
    <source>
        <dbReference type="Proteomes" id="UP000663823"/>
    </source>
</evidence>
<dbReference type="SMART" id="SM00335">
    <property type="entry name" value="ANX"/>
    <property type="match status" value="1"/>
</dbReference>